<sequence>MVRKRPAPDVDLPPPRRHVTGDLSDVTAATGGAAPPQQLPSAVAGSAQLPALPMQLPAFGGHLQAPVPAMDVVVAPQVATEVNVNNNSTAWVDGIIRDIIGSSGAAVSVAQLIHNVREIIHPCNPGLASLLELRLRSLLASDLVQHPPPPHDTLRPASAGAPSAAASRQAAPRGGAAEPAAAVAEAAPFRGGNRRGRRSRCSGSFRRLEGAERGAAAEAARRGGSPSADAPSAVRRVRQLRRPRRGPARPAGDRGAGHPVRHLHAARRRLLRGGHVGPPRQLLPRPLRAAPQRVVPRRVPPRQLARRRGVPGVQRHQPLRQVLPLHGEPGHPGGVRAGGPRPHRGPRHHAGAPVAGTVPHPRLPPGRPAQGQAHRARRVHGGAGGHREAAVGLRPHAGPAVRVLPGGGQSWEPRSGEARRRHAAARGCCRPLAPPLALRRHRQRLQHTQPHPKVGAEGGDNGGAGPEPLWLLSCPLRGGHPLLLGALRLAGREL</sequence>
<proteinExistence type="predicted"/>
<feature type="region of interest" description="Disordered" evidence="1">
    <location>
        <begin position="144"/>
        <end position="260"/>
    </location>
</feature>
<reference evidence="2" key="4">
    <citation type="submission" date="2019-03" db="UniProtKB">
        <authorList>
            <consortium name="EnsemblPlants"/>
        </authorList>
    </citation>
    <scope>IDENTIFICATION</scope>
</reference>
<feature type="compositionally biased region" description="Basic residues" evidence="1">
    <location>
        <begin position="235"/>
        <end position="247"/>
    </location>
</feature>
<accession>A0A453HPW2</accession>
<feature type="region of interest" description="Disordered" evidence="1">
    <location>
        <begin position="1"/>
        <end position="39"/>
    </location>
</feature>
<reference evidence="2" key="5">
    <citation type="journal article" date="2021" name="G3 (Bethesda)">
        <title>Aegilops tauschii genome assembly Aet v5.0 features greater sequence contiguity and improved annotation.</title>
        <authorList>
            <person name="Wang L."/>
            <person name="Zhu T."/>
            <person name="Rodriguez J.C."/>
            <person name="Deal K.R."/>
            <person name="Dubcovsky J."/>
            <person name="McGuire P.E."/>
            <person name="Lux T."/>
            <person name="Spannagl M."/>
            <person name="Mayer K.F.X."/>
            <person name="Baldrich P."/>
            <person name="Meyers B.C."/>
            <person name="Huo N."/>
            <person name="Gu Y.Q."/>
            <person name="Zhou H."/>
            <person name="Devos K.M."/>
            <person name="Bennetzen J.L."/>
            <person name="Unver T."/>
            <person name="Budak H."/>
            <person name="Gulick P.J."/>
            <person name="Galiba G."/>
            <person name="Kalapos B."/>
            <person name="Nelson D.R."/>
            <person name="Li P."/>
            <person name="You F.M."/>
            <person name="Luo M.C."/>
            <person name="Dvorak J."/>
        </authorList>
    </citation>
    <scope>NUCLEOTIDE SEQUENCE [LARGE SCALE GENOMIC DNA]</scope>
    <source>
        <strain evidence="2">cv. AL8/78</strain>
    </source>
</reference>
<evidence type="ECO:0000256" key="1">
    <source>
        <dbReference type="SAM" id="MobiDB-lite"/>
    </source>
</evidence>
<name>A0A453HPW2_AEGTS</name>
<protein>
    <submittedName>
        <fullName evidence="2">Uncharacterized protein</fullName>
    </submittedName>
</protein>
<feature type="compositionally biased region" description="Low complexity" evidence="1">
    <location>
        <begin position="155"/>
        <end position="191"/>
    </location>
</feature>
<evidence type="ECO:0000313" key="3">
    <source>
        <dbReference type="Proteomes" id="UP000015105"/>
    </source>
</evidence>
<organism evidence="2 3">
    <name type="scientific">Aegilops tauschii subsp. strangulata</name>
    <name type="common">Goatgrass</name>
    <dbReference type="NCBI Taxonomy" id="200361"/>
    <lineage>
        <taxon>Eukaryota</taxon>
        <taxon>Viridiplantae</taxon>
        <taxon>Streptophyta</taxon>
        <taxon>Embryophyta</taxon>
        <taxon>Tracheophyta</taxon>
        <taxon>Spermatophyta</taxon>
        <taxon>Magnoliopsida</taxon>
        <taxon>Liliopsida</taxon>
        <taxon>Poales</taxon>
        <taxon>Poaceae</taxon>
        <taxon>BOP clade</taxon>
        <taxon>Pooideae</taxon>
        <taxon>Triticodae</taxon>
        <taxon>Triticeae</taxon>
        <taxon>Triticinae</taxon>
        <taxon>Aegilops</taxon>
    </lineage>
</organism>
<keyword evidence="3" id="KW-1185">Reference proteome</keyword>
<dbReference type="AlphaFoldDB" id="A0A453HPW2"/>
<dbReference type="EnsemblPlants" id="AET4Gv20262400.3">
    <property type="protein sequence ID" value="AET4Gv20262400.3"/>
    <property type="gene ID" value="AET4Gv20262400"/>
</dbReference>
<feature type="compositionally biased region" description="Low complexity" evidence="1">
    <location>
        <begin position="213"/>
        <end position="224"/>
    </location>
</feature>
<feature type="compositionally biased region" description="Basic residues" evidence="1">
    <location>
        <begin position="341"/>
        <end position="350"/>
    </location>
</feature>
<reference evidence="2" key="3">
    <citation type="journal article" date="2017" name="Nature">
        <title>Genome sequence of the progenitor of the wheat D genome Aegilops tauschii.</title>
        <authorList>
            <person name="Luo M.C."/>
            <person name="Gu Y.Q."/>
            <person name="Puiu D."/>
            <person name="Wang H."/>
            <person name="Twardziok S.O."/>
            <person name="Deal K.R."/>
            <person name="Huo N."/>
            <person name="Zhu T."/>
            <person name="Wang L."/>
            <person name="Wang Y."/>
            <person name="McGuire P.E."/>
            <person name="Liu S."/>
            <person name="Long H."/>
            <person name="Ramasamy R.K."/>
            <person name="Rodriguez J.C."/>
            <person name="Van S.L."/>
            <person name="Yuan L."/>
            <person name="Wang Z."/>
            <person name="Xia Z."/>
            <person name="Xiao L."/>
            <person name="Anderson O.D."/>
            <person name="Ouyang S."/>
            <person name="Liang Y."/>
            <person name="Zimin A.V."/>
            <person name="Pertea G."/>
            <person name="Qi P."/>
            <person name="Bennetzen J.L."/>
            <person name="Dai X."/>
            <person name="Dawson M.W."/>
            <person name="Muller H.G."/>
            <person name="Kugler K."/>
            <person name="Rivarola-Duarte L."/>
            <person name="Spannagl M."/>
            <person name="Mayer K.F.X."/>
            <person name="Lu F.H."/>
            <person name="Bevan M.W."/>
            <person name="Leroy P."/>
            <person name="Li P."/>
            <person name="You F.M."/>
            <person name="Sun Q."/>
            <person name="Liu Z."/>
            <person name="Lyons E."/>
            <person name="Wicker T."/>
            <person name="Salzberg S.L."/>
            <person name="Devos K.M."/>
            <person name="Dvorak J."/>
        </authorList>
    </citation>
    <scope>NUCLEOTIDE SEQUENCE [LARGE SCALE GENOMIC DNA]</scope>
    <source>
        <strain evidence="2">cv. AL8/78</strain>
    </source>
</reference>
<dbReference type="Gramene" id="AET4Gv20262400.3">
    <property type="protein sequence ID" value="AET4Gv20262400.3"/>
    <property type="gene ID" value="AET4Gv20262400"/>
</dbReference>
<reference evidence="3" key="2">
    <citation type="journal article" date="2017" name="Nat. Plants">
        <title>The Aegilops tauschii genome reveals multiple impacts of transposons.</title>
        <authorList>
            <person name="Zhao G."/>
            <person name="Zou C."/>
            <person name="Li K."/>
            <person name="Wang K."/>
            <person name="Li T."/>
            <person name="Gao L."/>
            <person name="Zhang X."/>
            <person name="Wang H."/>
            <person name="Yang Z."/>
            <person name="Liu X."/>
            <person name="Jiang W."/>
            <person name="Mao L."/>
            <person name="Kong X."/>
            <person name="Jiao Y."/>
            <person name="Jia J."/>
        </authorList>
    </citation>
    <scope>NUCLEOTIDE SEQUENCE [LARGE SCALE GENOMIC DNA]</scope>
    <source>
        <strain evidence="3">cv. AL8/78</strain>
    </source>
</reference>
<reference evidence="3" key="1">
    <citation type="journal article" date="2014" name="Science">
        <title>Ancient hybridizations among the ancestral genomes of bread wheat.</title>
        <authorList>
            <consortium name="International Wheat Genome Sequencing Consortium,"/>
            <person name="Marcussen T."/>
            <person name="Sandve S.R."/>
            <person name="Heier L."/>
            <person name="Spannagl M."/>
            <person name="Pfeifer M."/>
            <person name="Jakobsen K.S."/>
            <person name="Wulff B.B."/>
            <person name="Steuernagel B."/>
            <person name="Mayer K.F."/>
            <person name="Olsen O.A."/>
        </authorList>
    </citation>
    <scope>NUCLEOTIDE SEQUENCE [LARGE SCALE GENOMIC DNA]</scope>
    <source>
        <strain evidence="3">cv. AL8/78</strain>
    </source>
</reference>
<feature type="region of interest" description="Disordered" evidence="1">
    <location>
        <begin position="323"/>
        <end position="375"/>
    </location>
</feature>
<dbReference type="Proteomes" id="UP000015105">
    <property type="component" value="Chromosome 4D"/>
</dbReference>
<evidence type="ECO:0000313" key="2">
    <source>
        <dbReference type="EnsemblPlants" id="AET4Gv20262400.3"/>
    </source>
</evidence>